<reference evidence="7" key="1">
    <citation type="journal article" date="2017" name="Proc. Natl. Acad. Sci. U.S.A.">
        <title>Simulation of Deepwater Horizon oil plume reveals substrate specialization within a complex community of hydrocarbon-degraders.</title>
        <authorList>
            <person name="Hu P."/>
            <person name="Dubinsky E.A."/>
            <person name="Probst A.J."/>
            <person name="Wang J."/>
            <person name="Sieber C.M.K."/>
            <person name="Tom L.M."/>
            <person name="Gardinali P."/>
            <person name="Banfield J.F."/>
            <person name="Atlas R.M."/>
            <person name="Andersen G.L."/>
        </authorList>
    </citation>
    <scope>NUCLEOTIDE SEQUENCE [LARGE SCALE GENOMIC DNA]</scope>
</reference>
<dbReference type="Pfam" id="PF01124">
    <property type="entry name" value="MAPEG"/>
    <property type="match status" value="1"/>
</dbReference>
<feature type="transmembrane region" description="Helical" evidence="5">
    <location>
        <begin position="71"/>
        <end position="98"/>
    </location>
</feature>
<keyword evidence="3 5" id="KW-1133">Transmembrane helix</keyword>
<proteinExistence type="predicted"/>
<accession>A0A1Y5FC81</accession>
<evidence type="ECO:0000256" key="3">
    <source>
        <dbReference type="ARBA" id="ARBA00022989"/>
    </source>
</evidence>
<sequence length="140" mass="15970">MMNQNLIFVPCFILMMTTASILCLMFVRRIKSIKCGDIKASHYKTYDSGDSEPRLVIQASRNFSNLHESPTLFYVLCLFSLVTSGVDQVFLYLSWGYVTLRMIHTLVHVTSNKINPRLLAYGLSWVVLVTMAIKTLININ</sequence>
<feature type="transmembrane region" description="Helical" evidence="5">
    <location>
        <begin position="6"/>
        <end position="27"/>
    </location>
</feature>
<dbReference type="EMBL" id="MAAO01000002">
    <property type="protein sequence ID" value="OUR99733.1"/>
    <property type="molecule type" value="Genomic_DNA"/>
</dbReference>
<evidence type="ECO:0000256" key="1">
    <source>
        <dbReference type="ARBA" id="ARBA00004370"/>
    </source>
</evidence>
<evidence type="ECO:0000256" key="4">
    <source>
        <dbReference type="ARBA" id="ARBA00023136"/>
    </source>
</evidence>
<evidence type="ECO:0000256" key="5">
    <source>
        <dbReference type="SAM" id="Phobius"/>
    </source>
</evidence>
<dbReference type="InterPro" id="IPR001129">
    <property type="entry name" value="Membr-assoc_MAPEG"/>
</dbReference>
<keyword evidence="2 5" id="KW-0812">Transmembrane</keyword>
<dbReference type="AlphaFoldDB" id="A0A1Y5FC81"/>
<evidence type="ECO:0000313" key="6">
    <source>
        <dbReference type="EMBL" id="OUR99733.1"/>
    </source>
</evidence>
<evidence type="ECO:0008006" key="8">
    <source>
        <dbReference type="Google" id="ProtNLM"/>
    </source>
</evidence>
<evidence type="ECO:0000313" key="7">
    <source>
        <dbReference type="Proteomes" id="UP000196531"/>
    </source>
</evidence>
<evidence type="ECO:0000256" key="2">
    <source>
        <dbReference type="ARBA" id="ARBA00022692"/>
    </source>
</evidence>
<dbReference type="SUPFAM" id="SSF161084">
    <property type="entry name" value="MAPEG domain-like"/>
    <property type="match status" value="1"/>
</dbReference>
<organism evidence="6 7">
    <name type="scientific">Halobacteriovorax marinus</name>
    <dbReference type="NCBI Taxonomy" id="97084"/>
    <lineage>
        <taxon>Bacteria</taxon>
        <taxon>Pseudomonadati</taxon>
        <taxon>Bdellovibrionota</taxon>
        <taxon>Bacteriovoracia</taxon>
        <taxon>Bacteriovoracales</taxon>
        <taxon>Halobacteriovoraceae</taxon>
        <taxon>Halobacteriovorax</taxon>
    </lineage>
</organism>
<dbReference type="Proteomes" id="UP000196531">
    <property type="component" value="Unassembled WGS sequence"/>
</dbReference>
<keyword evidence="4 5" id="KW-0472">Membrane</keyword>
<feature type="transmembrane region" description="Helical" evidence="5">
    <location>
        <begin position="118"/>
        <end position="137"/>
    </location>
</feature>
<protein>
    <recommendedName>
        <fullName evidence="8">MAPEG family protein</fullName>
    </recommendedName>
</protein>
<dbReference type="Gene3D" id="1.20.120.550">
    <property type="entry name" value="Membrane associated eicosanoid/glutathione metabolism-like domain"/>
    <property type="match status" value="1"/>
</dbReference>
<comment type="caution">
    <text evidence="6">The sequence shown here is derived from an EMBL/GenBank/DDBJ whole genome shotgun (WGS) entry which is preliminary data.</text>
</comment>
<dbReference type="GO" id="GO:0016020">
    <property type="term" value="C:membrane"/>
    <property type="evidence" value="ECO:0007669"/>
    <property type="project" value="UniProtKB-SubCell"/>
</dbReference>
<comment type="subcellular location">
    <subcellularLocation>
        <location evidence="1">Membrane</location>
    </subcellularLocation>
</comment>
<dbReference type="InterPro" id="IPR023352">
    <property type="entry name" value="MAPEG-like_dom_sf"/>
</dbReference>
<gene>
    <name evidence="6" type="ORF">A9Q84_01535</name>
</gene>
<name>A0A1Y5FC81_9BACT</name>